<dbReference type="AlphaFoldDB" id="A0A6A7BZ03"/>
<evidence type="ECO:0000256" key="3">
    <source>
        <dbReference type="SAM" id="MobiDB-lite"/>
    </source>
</evidence>
<comment type="similarity">
    <text evidence="1">Belongs to the AATF family.</text>
</comment>
<reference evidence="6" key="1">
    <citation type="journal article" date="2020" name="Stud. Mycol.">
        <title>101 Dothideomycetes genomes: a test case for predicting lifestyles and emergence of pathogens.</title>
        <authorList>
            <person name="Haridas S."/>
            <person name="Albert R."/>
            <person name="Binder M."/>
            <person name="Bloem J."/>
            <person name="Labutti K."/>
            <person name="Salamov A."/>
            <person name="Andreopoulos B."/>
            <person name="Baker S."/>
            <person name="Barry K."/>
            <person name="Bills G."/>
            <person name="Bluhm B."/>
            <person name="Cannon C."/>
            <person name="Castanera R."/>
            <person name="Culley D."/>
            <person name="Daum C."/>
            <person name="Ezra D."/>
            <person name="Gonzalez J."/>
            <person name="Henrissat B."/>
            <person name="Kuo A."/>
            <person name="Liang C."/>
            <person name="Lipzen A."/>
            <person name="Lutzoni F."/>
            <person name="Magnuson J."/>
            <person name="Mondo S."/>
            <person name="Nolan M."/>
            <person name="Ohm R."/>
            <person name="Pangilinan J."/>
            <person name="Park H.-J."/>
            <person name="Ramirez L."/>
            <person name="Alfaro M."/>
            <person name="Sun H."/>
            <person name="Tritt A."/>
            <person name="Yoshinaga Y."/>
            <person name="Zwiers L.-H."/>
            <person name="Turgeon B."/>
            <person name="Goodwin S."/>
            <person name="Spatafora J."/>
            <person name="Crous P."/>
            <person name="Grigoriev I."/>
        </authorList>
    </citation>
    <scope>NUCLEOTIDE SEQUENCE</scope>
    <source>
        <strain evidence="6">CBS 480.64</strain>
    </source>
</reference>
<dbReference type="PANTHER" id="PTHR15565:SF0">
    <property type="entry name" value="PROTEIN AATF"/>
    <property type="match status" value="1"/>
</dbReference>
<feature type="compositionally biased region" description="Basic and acidic residues" evidence="3">
    <location>
        <begin position="122"/>
        <end position="131"/>
    </location>
</feature>
<dbReference type="InterPro" id="IPR039223">
    <property type="entry name" value="AATF/Bfr2"/>
</dbReference>
<evidence type="ECO:0000256" key="1">
    <source>
        <dbReference type="ARBA" id="ARBA00008966"/>
    </source>
</evidence>
<proteinExistence type="inferred from homology"/>
<dbReference type="InterPro" id="IPR012617">
    <property type="entry name" value="AATF_C"/>
</dbReference>
<keyword evidence="7" id="KW-1185">Reference proteome</keyword>
<dbReference type="Proteomes" id="UP000799421">
    <property type="component" value="Unassembled WGS sequence"/>
</dbReference>
<feature type="region of interest" description="Disordered" evidence="3">
    <location>
        <begin position="1"/>
        <end position="131"/>
    </location>
</feature>
<evidence type="ECO:0000313" key="6">
    <source>
        <dbReference type="EMBL" id="KAF2860586.1"/>
    </source>
</evidence>
<gene>
    <name evidence="6" type="ORF">K470DRAFT_270630</name>
</gene>
<evidence type="ECO:0000313" key="7">
    <source>
        <dbReference type="Proteomes" id="UP000799421"/>
    </source>
</evidence>
<dbReference type="OrthoDB" id="5783963at2759"/>
<dbReference type="Pfam" id="PF08164">
    <property type="entry name" value="TRAUB"/>
    <property type="match status" value="1"/>
</dbReference>
<dbReference type="GO" id="GO:0005730">
    <property type="term" value="C:nucleolus"/>
    <property type="evidence" value="ECO:0007669"/>
    <property type="project" value="TreeGrafter"/>
</dbReference>
<evidence type="ECO:0000259" key="4">
    <source>
        <dbReference type="Pfam" id="PF08164"/>
    </source>
</evidence>
<sequence length="440" mass="49562">MARDLDPESDHTVTDESSDSEREDNQQEARSHYVNLPQSKLRKRQEIPLGPQYRGKKVGREDFEEEESEDDDPFTKGFEGSDGDSLGMAEPMGDDLSDQGDLSDEDKDEDDDDDEMEEDEKDSGSKSKESILEKQKAILSTGLGAGQKADVEKGRAVKKQRETFNVLLGTRMKLQKALIGVNSLMEANEVSNHSDLIKAAETAAFNLWSSLNKLREEMSEEKTGQKRKRPAFTINSPTSELLTHMQSQESESLKRRKTTVIKWSPAIVIEEDKALAKTAKKSVMDMLESHLANTENLFKHARTPRTCAPLQASGEGSSGSIYDDADFYGLLLKELLEQKSQDSLAASSVDLSFALRRQARVKKQNVDVRASKGRKLRYTVHKELQNIMAPENRCTWNDERTDHLFAGLFGQRITLNEEDSEKSEEEDEAEDTSTLKLFRD</sequence>
<feature type="compositionally biased region" description="Acidic residues" evidence="3">
    <location>
        <begin position="92"/>
        <end position="121"/>
    </location>
</feature>
<organism evidence="6 7">
    <name type="scientific">Piedraia hortae CBS 480.64</name>
    <dbReference type="NCBI Taxonomy" id="1314780"/>
    <lineage>
        <taxon>Eukaryota</taxon>
        <taxon>Fungi</taxon>
        <taxon>Dikarya</taxon>
        <taxon>Ascomycota</taxon>
        <taxon>Pezizomycotina</taxon>
        <taxon>Dothideomycetes</taxon>
        <taxon>Dothideomycetidae</taxon>
        <taxon>Capnodiales</taxon>
        <taxon>Piedraiaceae</taxon>
        <taxon>Piedraia</taxon>
    </lineage>
</organism>
<evidence type="ECO:0000256" key="2">
    <source>
        <dbReference type="ARBA" id="ARBA00013850"/>
    </source>
</evidence>
<name>A0A6A7BZ03_9PEZI</name>
<dbReference type="PANTHER" id="PTHR15565">
    <property type="entry name" value="AATF PROTEIN APOPTOSIS ANTAGONIZING TRANSCRIPTION FACTOR"/>
    <property type="match status" value="1"/>
</dbReference>
<dbReference type="EMBL" id="MU005980">
    <property type="protein sequence ID" value="KAF2860586.1"/>
    <property type="molecule type" value="Genomic_DNA"/>
</dbReference>
<feature type="compositionally biased region" description="Basic and acidic residues" evidence="3">
    <location>
        <begin position="1"/>
        <end position="31"/>
    </location>
</feature>
<feature type="compositionally biased region" description="Acidic residues" evidence="3">
    <location>
        <begin position="416"/>
        <end position="431"/>
    </location>
</feature>
<protein>
    <recommendedName>
        <fullName evidence="2">Protein BFR2</fullName>
    </recommendedName>
</protein>
<feature type="domain" description="Apoptosis-antagonizing transcription factor C-terminal" evidence="4">
    <location>
        <begin position="328"/>
        <end position="409"/>
    </location>
</feature>
<dbReference type="InterPro" id="IPR025160">
    <property type="entry name" value="AATF"/>
</dbReference>
<feature type="region of interest" description="Disordered" evidence="3">
    <location>
        <begin position="416"/>
        <end position="440"/>
    </location>
</feature>
<dbReference type="Pfam" id="PF13339">
    <property type="entry name" value="AATF-Che1"/>
    <property type="match status" value="1"/>
</dbReference>
<feature type="compositionally biased region" description="Acidic residues" evidence="3">
    <location>
        <begin position="62"/>
        <end position="72"/>
    </location>
</feature>
<evidence type="ECO:0000259" key="5">
    <source>
        <dbReference type="Pfam" id="PF13339"/>
    </source>
</evidence>
<dbReference type="GO" id="GO:0000462">
    <property type="term" value="P:maturation of SSU-rRNA from tricistronic rRNA transcript (SSU-rRNA, 5.8S rRNA, LSU-rRNA)"/>
    <property type="evidence" value="ECO:0007669"/>
    <property type="project" value="TreeGrafter"/>
</dbReference>
<accession>A0A6A7BZ03</accession>
<feature type="domain" description="AATF leucine zipper-containing" evidence="5">
    <location>
        <begin position="150"/>
        <end position="264"/>
    </location>
</feature>